<dbReference type="GO" id="GO:0016020">
    <property type="term" value="C:membrane"/>
    <property type="evidence" value="ECO:0007669"/>
    <property type="project" value="UniProtKB-SubCell"/>
</dbReference>
<proteinExistence type="inferred from homology"/>
<keyword evidence="10" id="KW-1133">Transmembrane helix</keyword>
<evidence type="ECO:0000256" key="4">
    <source>
        <dbReference type="ARBA" id="ARBA00012557"/>
    </source>
</evidence>
<evidence type="ECO:0000256" key="10">
    <source>
        <dbReference type="ARBA" id="ARBA00022989"/>
    </source>
</evidence>
<dbReference type="PANTHER" id="PTHR23033:SF40">
    <property type="entry name" value="APPLE DOMAIN-CONTAINING PROTEIN"/>
    <property type="match status" value="1"/>
</dbReference>
<dbReference type="EMBL" id="MU857110">
    <property type="protein sequence ID" value="KAK4149948.1"/>
    <property type="molecule type" value="Genomic_DNA"/>
</dbReference>
<evidence type="ECO:0000256" key="2">
    <source>
        <dbReference type="ARBA" id="ARBA00004922"/>
    </source>
</evidence>
<dbReference type="InterPro" id="IPR026050">
    <property type="entry name" value="C1GALT1/C1GALT1_chp1"/>
</dbReference>
<feature type="domain" description="Fringe-like glycosyltransferase" evidence="12">
    <location>
        <begin position="157"/>
        <end position="282"/>
    </location>
</feature>
<evidence type="ECO:0000313" key="14">
    <source>
        <dbReference type="Proteomes" id="UP001302745"/>
    </source>
</evidence>
<dbReference type="AlphaFoldDB" id="A0AAN6ZTR4"/>
<dbReference type="EC" id="2.4.1.122" evidence="4"/>
<keyword evidence="7" id="KW-0812">Transmembrane</keyword>
<evidence type="ECO:0000256" key="3">
    <source>
        <dbReference type="ARBA" id="ARBA00006462"/>
    </source>
</evidence>
<protein>
    <recommendedName>
        <fullName evidence="4">N-acetylgalactosaminide beta-1,3-galactosyltransferase</fullName>
        <ecNumber evidence="4">2.4.1.122</ecNumber>
    </recommendedName>
</protein>
<evidence type="ECO:0000256" key="1">
    <source>
        <dbReference type="ARBA" id="ARBA00004606"/>
    </source>
</evidence>
<evidence type="ECO:0000256" key="9">
    <source>
        <dbReference type="ARBA" id="ARBA00022968"/>
    </source>
</evidence>
<comment type="subcellular location">
    <subcellularLocation>
        <location evidence="1">Membrane</location>
        <topology evidence="1">Single-pass type II membrane protein</topology>
    </subcellularLocation>
</comment>
<dbReference type="Proteomes" id="UP001302745">
    <property type="component" value="Unassembled WGS sequence"/>
</dbReference>
<comment type="caution">
    <text evidence="13">The sequence shown here is derived from an EMBL/GenBank/DDBJ whole genome shotgun (WGS) entry which is preliminary data.</text>
</comment>
<reference evidence="13" key="2">
    <citation type="submission" date="2023-05" db="EMBL/GenBank/DDBJ databases">
        <authorList>
            <consortium name="Lawrence Berkeley National Laboratory"/>
            <person name="Steindorff A."/>
            <person name="Hensen N."/>
            <person name="Bonometti L."/>
            <person name="Westerberg I."/>
            <person name="Brannstrom I.O."/>
            <person name="Guillou S."/>
            <person name="Cros-Aarteil S."/>
            <person name="Calhoun S."/>
            <person name="Haridas S."/>
            <person name="Kuo A."/>
            <person name="Mondo S."/>
            <person name="Pangilinan J."/>
            <person name="Riley R."/>
            <person name="Labutti K."/>
            <person name="Andreopoulos B."/>
            <person name="Lipzen A."/>
            <person name="Chen C."/>
            <person name="Yanf M."/>
            <person name="Daum C."/>
            <person name="Ng V."/>
            <person name="Clum A."/>
            <person name="Ohm R."/>
            <person name="Martin F."/>
            <person name="Silar P."/>
            <person name="Natvig D."/>
            <person name="Lalanne C."/>
            <person name="Gautier V."/>
            <person name="Ament-Velasquez S.L."/>
            <person name="Kruys A."/>
            <person name="Hutchinson M.I."/>
            <person name="Powell A.J."/>
            <person name="Barry K."/>
            <person name="Miller A.N."/>
            <person name="Grigoriev I.V."/>
            <person name="Debuchy R."/>
            <person name="Gladieux P."/>
            <person name="Thoren M.H."/>
            <person name="Johannesson H."/>
        </authorList>
    </citation>
    <scope>NUCLEOTIDE SEQUENCE</scope>
    <source>
        <strain evidence="13">CBS 538.74</strain>
    </source>
</reference>
<evidence type="ECO:0000256" key="7">
    <source>
        <dbReference type="ARBA" id="ARBA00022692"/>
    </source>
</evidence>
<dbReference type="Pfam" id="PF02434">
    <property type="entry name" value="Fringe"/>
    <property type="match status" value="1"/>
</dbReference>
<evidence type="ECO:0000313" key="13">
    <source>
        <dbReference type="EMBL" id="KAK4149948.1"/>
    </source>
</evidence>
<comment type="similarity">
    <text evidence="3">Belongs to the glycosyltransferase 31 family. Beta3-Gal-T subfamily.</text>
</comment>
<dbReference type="GO" id="GO:0016263">
    <property type="term" value="F:glycoprotein-N-acetylgalactosamine 3-beta-galactosyltransferase activity"/>
    <property type="evidence" value="ECO:0007669"/>
    <property type="project" value="UniProtKB-EC"/>
</dbReference>
<organism evidence="13 14">
    <name type="scientific">Chaetomidium leptoderma</name>
    <dbReference type="NCBI Taxonomy" id="669021"/>
    <lineage>
        <taxon>Eukaryota</taxon>
        <taxon>Fungi</taxon>
        <taxon>Dikarya</taxon>
        <taxon>Ascomycota</taxon>
        <taxon>Pezizomycotina</taxon>
        <taxon>Sordariomycetes</taxon>
        <taxon>Sordariomycetidae</taxon>
        <taxon>Sordariales</taxon>
        <taxon>Chaetomiaceae</taxon>
        <taxon>Chaetomidium</taxon>
    </lineage>
</organism>
<dbReference type="FunFam" id="3.90.550.50:FF:000039">
    <property type="entry name" value="WGS project CABT00000000 data, contig 2.9"/>
    <property type="match status" value="1"/>
</dbReference>
<evidence type="ECO:0000256" key="6">
    <source>
        <dbReference type="ARBA" id="ARBA00022679"/>
    </source>
</evidence>
<keyword evidence="9" id="KW-0735">Signal-anchor</keyword>
<dbReference type="Gene3D" id="3.90.550.50">
    <property type="match status" value="1"/>
</dbReference>
<keyword evidence="6" id="KW-0808">Transferase</keyword>
<gene>
    <name evidence="13" type="ORF">C8A00DRAFT_18439</name>
</gene>
<dbReference type="InterPro" id="IPR003378">
    <property type="entry name" value="Fringe-like_glycosylTrfase"/>
</dbReference>
<name>A0AAN6ZTR4_9PEZI</name>
<dbReference type="PANTHER" id="PTHR23033">
    <property type="entry name" value="BETA1,3-GALACTOSYLTRANSFERASE"/>
    <property type="match status" value="1"/>
</dbReference>
<evidence type="ECO:0000256" key="8">
    <source>
        <dbReference type="ARBA" id="ARBA00022741"/>
    </source>
</evidence>
<keyword evidence="8" id="KW-0547">Nucleotide-binding</keyword>
<sequence length="488" mass="55673">MLLLTRKSSPIIVIIAIVILVLLYTSGSGSGTGAWSDLDEPYYRHDPHRSHHAPQGRFGAGASRPKPPVDPACEAFPDTSKVLLVMKTGASEAFARLPTQLMTMLKCLPDFLVFSDMDQNIGGQQIHDSLSTVLPEAQEGNSDFDLYRRQKWCRVDQENCNKLGNPATEGWKLDKYKNIHMAEKSYAMRPGYDWYLFVDADTYVLWPNLMRWLKKLDPTKSLYLGSVTLINKFRFGHGGSGYLISKAAMESLAGKHRGVANEFDVRAKSECCGDYVFGLALKNKTDVGVQQMWPTINGEKPATLPFGPSHWCHPIVTMHHMNAEEINTFWHFERQRHLAFAKTGKSRLLLIKDIYEAYLAPNLRETREDWDNMADNRFYLDTSPGREWEEWQVKRTKKPEDLNEHEREAHKSFEHCAAACRSLPGDECFRYRYRDGACSTSNSFIMGTPVKKETGDKRTMSGWDVEKINAWIKKQGSCRKAMWPNVES</sequence>
<reference evidence="13" key="1">
    <citation type="journal article" date="2023" name="Mol. Phylogenet. Evol.">
        <title>Genome-scale phylogeny and comparative genomics of the fungal order Sordariales.</title>
        <authorList>
            <person name="Hensen N."/>
            <person name="Bonometti L."/>
            <person name="Westerberg I."/>
            <person name="Brannstrom I.O."/>
            <person name="Guillou S."/>
            <person name="Cros-Aarteil S."/>
            <person name="Calhoun S."/>
            <person name="Haridas S."/>
            <person name="Kuo A."/>
            <person name="Mondo S."/>
            <person name="Pangilinan J."/>
            <person name="Riley R."/>
            <person name="LaButti K."/>
            <person name="Andreopoulos B."/>
            <person name="Lipzen A."/>
            <person name="Chen C."/>
            <person name="Yan M."/>
            <person name="Daum C."/>
            <person name="Ng V."/>
            <person name="Clum A."/>
            <person name="Steindorff A."/>
            <person name="Ohm R.A."/>
            <person name="Martin F."/>
            <person name="Silar P."/>
            <person name="Natvig D.O."/>
            <person name="Lalanne C."/>
            <person name="Gautier V."/>
            <person name="Ament-Velasquez S.L."/>
            <person name="Kruys A."/>
            <person name="Hutchinson M.I."/>
            <person name="Powell A.J."/>
            <person name="Barry K."/>
            <person name="Miller A.N."/>
            <person name="Grigoriev I.V."/>
            <person name="Debuchy R."/>
            <person name="Gladieux P."/>
            <person name="Hiltunen Thoren M."/>
            <person name="Johannesson H."/>
        </authorList>
    </citation>
    <scope>NUCLEOTIDE SEQUENCE</scope>
    <source>
        <strain evidence="13">CBS 538.74</strain>
    </source>
</reference>
<keyword evidence="11" id="KW-0472">Membrane</keyword>
<evidence type="ECO:0000259" key="12">
    <source>
        <dbReference type="Pfam" id="PF02434"/>
    </source>
</evidence>
<accession>A0AAN6ZTR4</accession>
<comment type="pathway">
    <text evidence="2">Protein modification; protein glycosylation.</text>
</comment>
<keyword evidence="14" id="KW-1185">Reference proteome</keyword>
<dbReference type="GO" id="GO:0000166">
    <property type="term" value="F:nucleotide binding"/>
    <property type="evidence" value="ECO:0007669"/>
    <property type="project" value="UniProtKB-KW"/>
</dbReference>
<evidence type="ECO:0000256" key="5">
    <source>
        <dbReference type="ARBA" id="ARBA00022676"/>
    </source>
</evidence>
<keyword evidence="5" id="KW-0328">Glycosyltransferase</keyword>
<evidence type="ECO:0000256" key="11">
    <source>
        <dbReference type="ARBA" id="ARBA00023136"/>
    </source>
</evidence>